<feature type="compositionally biased region" description="Low complexity" evidence="1">
    <location>
        <begin position="702"/>
        <end position="714"/>
    </location>
</feature>
<accession>A0A9P6QIY8</accession>
<feature type="compositionally biased region" description="Polar residues" evidence="1">
    <location>
        <begin position="11"/>
        <end position="25"/>
    </location>
</feature>
<dbReference type="OrthoDB" id="2433401at2759"/>
<comment type="caution">
    <text evidence="2">The sequence shown here is derived from an EMBL/GenBank/DDBJ whole genome shotgun (WGS) entry which is preliminary data.</text>
</comment>
<sequence length="1179" mass="125752">MLSSHHGKTASPLSSPTCTDTTQPYYNGDRQDCLTGNVDDLRTKSIIDESSDAMDVSYDIIALQHPASPLKSAQKTVSSYQSSSRKYSPNIGSEMTATKFAENASGAVVEGTIAHDNMMMMGDSPSAKRPQLRDLFIATDVNSDQDALANATSPLPQYHPSTPSAHSQHHHHAKSMASLGSQQDYIRANTPPANCGPPSLTLSRRSSLANVLMSPPPSAGLLKSATTNSFHSFGDYSLGDGSKPGTPKQGHYDLDSPRLLTQQERRSSLSGTSRRQSFPSGNPQNTPANLALQRLAINGVAFGAHASANDGSYLPTPTETSFQSSINGESNVGRQEFADLMSLPPKFPPTPSDSFLPSAIHPFDIPPALAVPDTWATGVGGGMQMPMKVSAATTSATIQYLQQLQQSMMQQFDRHGFPHLGHHTPSVRDQTPHLPRSSVQPKQNKAAPLSGTGLQTKKGSKSKSKRRVGNLPVQLGQAPIGWPQSYLPPPDYAMMCDQQMASAFQQSQSQLSGSESSVGVGYSASTASQQQRAFYHGPAPCGNSEPLYEYLASPTIVPGLEIIGHDFYGNYVQILPICPETTCSMNQDPVYLNLLQAIYAHTIPFLDLAPGSEEESQLLKNGTPSAITTQSIQPPFKNLLPLSNPSLNQSKTIRTRGAIPGHPTLTSSASAPSIQQAASKGSSLQRRASLCSISSVTGLNSRRSSVVSNASANNPARKKKNQPRTHPYKSTSSFKEDNPMVTEAILTQVGGLGGIGSSATISATDPRHKVAEKMVHMNEAEYAAHYSKHEQLMNKSTSATTFCLAQTLAGSMMASSQSLLHPSSLMSSSVSAPSITYAAVDKADAPLEATDFIKALSECNGSMSGLGLGSNGSTAISTTNTSSFREHDLISLENLVMMDSAAAAAVQAAAATAWPNWFDLNRLEKDVCEVGMGHQSSAFSSATCSMNNMPLSNSTTLASFANGSNKNQNTNLLLSSSTDLAMMDDLLDDASGNQNHDSSCRDSDMSLAIPGLSADHGNSTSQVLVFDEFTMQSDLLDSPSENSASKSASSPSLSTSISSFSNTSTSIASDKGHRQEDEHTTPVTNDLAKPYISSLLTVLPFSAEHSHPIFPTRGNRRCGWYRSKSVASQGLSQITGVDYTTTCWYDVEQLQNVVRDSISFQESSRLKSLEDLTDPIPPR</sequence>
<feature type="compositionally biased region" description="Basic residues" evidence="1">
    <location>
        <begin position="716"/>
        <end position="727"/>
    </location>
</feature>
<gene>
    <name evidence="2" type="ORF">BG011_001792</name>
</gene>
<keyword evidence="3" id="KW-1185">Reference proteome</keyword>
<feature type="region of interest" description="Disordered" evidence="1">
    <location>
        <begin position="1"/>
        <end position="25"/>
    </location>
</feature>
<proteinExistence type="predicted"/>
<feature type="region of interest" description="Disordered" evidence="1">
    <location>
        <begin position="1037"/>
        <end position="1086"/>
    </location>
</feature>
<dbReference type="EMBL" id="JAAAJA010000015">
    <property type="protein sequence ID" value="KAG0266603.1"/>
    <property type="molecule type" value="Genomic_DNA"/>
</dbReference>
<feature type="region of interest" description="Disordered" evidence="1">
    <location>
        <begin position="236"/>
        <end position="287"/>
    </location>
</feature>
<feature type="compositionally biased region" description="Basic residues" evidence="1">
    <location>
        <begin position="458"/>
        <end position="468"/>
    </location>
</feature>
<feature type="region of interest" description="Disordered" evidence="1">
    <location>
        <begin position="415"/>
        <end position="472"/>
    </location>
</feature>
<evidence type="ECO:0000313" key="2">
    <source>
        <dbReference type="EMBL" id="KAG0266603.1"/>
    </source>
</evidence>
<feature type="region of interest" description="Disordered" evidence="1">
    <location>
        <begin position="150"/>
        <end position="179"/>
    </location>
</feature>
<organism evidence="2 3">
    <name type="scientific">Mortierella polycephala</name>
    <dbReference type="NCBI Taxonomy" id="41804"/>
    <lineage>
        <taxon>Eukaryota</taxon>
        <taxon>Fungi</taxon>
        <taxon>Fungi incertae sedis</taxon>
        <taxon>Mucoromycota</taxon>
        <taxon>Mortierellomycotina</taxon>
        <taxon>Mortierellomycetes</taxon>
        <taxon>Mortierellales</taxon>
        <taxon>Mortierellaceae</taxon>
        <taxon>Mortierella</taxon>
    </lineage>
</organism>
<feature type="compositionally biased region" description="Polar residues" evidence="1">
    <location>
        <begin position="268"/>
        <end position="287"/>
    </location>
</feature>
<reference evidence="2" key="1">
    <citation type="journal article" date="2020" name="Fungal Divers.">
        <title>Resolving the Mortierellaceae phylogeny through synthesis of multi-gene phylogenetics and phylogenomics.</title>
        <authorList>
            <person name="Vandepol N."/>
            <person name="Liber J."/>
            <person name="Desiro A."/>
            <person name="Na H."/>
            <person name="Kennedy M."/>
            <person name="Barry K."/>
            <person name="Grigoriev I.V."/>
            <person name="Miller A.N."/>
            <person name="O'Donnell K."/>
            <person name="Stajich J.E."/>
            <person name="Bonito G."/>
        </authorList>
    </citation>
    <scope>NUCLEOTIDE SEQUENCE</scope>
    <source>
        <strain evidence="2">KOD948</strain>
    </source>
</reference>
<name>A0A9P6QIY8_9FUNG</name>
<feature type="compositionally biased region" description="Low complexity" evidence="1">
    <location>
        <begin position="667"/>
        <end position="679"/>
    </location>
</feature>
<dbReference type="AlphaFoldDB" id="A0A9P6QIY8"/>
<feature type="region of interest" description="Disordered" evidence="1">
    <location>
        <begin position="656"/>
        <end position="682"/>
    </location>
</feature>
<evidence type="ECO:0000256" key="1">
    <source>
        <dbReference type="SAM" id="MobiDB-lite"/>
    </source>
</evidence>
<feature type="compositionally biased region" description="Low complexity" evidence="1">
    <location>
        <begin position="1038"/>
        <end position="1069"/>
    </location>
</feature>
<feature type="region of interest" description="Disordered" evidence="1">
    <location>
        <begin position="702"/>
        <end position="737"/>
    </location>
</feature>
<feature type="compositionally biased region" description="Basic and acidic residues" evidence="1">
    <location>
        <begin position="1070"/>
        <end position="1080"/>
    </location>
</feature>
<dbReference type="Proteomes" id="UP000726737">
    <property type="component" value="Unassembled WGS sequence"/>
</dbReference>
<protein>
    <submittedName>
        <fullName evidence="2">Uncharacterized protein</fullName>
    </submittedName>
</protein>
<evidence type="ECO:0000313" key="3">
    <source>
        <dbReference type="Proteomes" id="UP000726737"/>
    </source>
</evidence>